<comment type="caution">
    <text evidence="2">The sequence shown here is derived from an EMBL/GenBank/DDBJ whole genome shotgun (WGS) entry which is preliminary data.</text>
</comment>
<reference evidence="2 3" key="1">
    <citation type="journal article" date="2020" name="ISME J.">
        <title>Comparative genomics reveals insights into cyanobacterial evolution and habitat adaptation.</title>
        <authorList>
            <person name="Chen M.Y."/>
            <person name="Teng W.K."/>
            <person name="Zhao L."/>
            <person name="Hu C.X."/>
            <person name="Zhou Y.K."/>
            <person name="Han B.P."/>
            <person name="Song L.R."/>
            <person name="Shu W.S."/>
        </authorList>
    </citation>
    <scope>NUCLEOTIDE SEQUENCE [LARGE SCALE GENOMIC DNA]</scope>
    <source>
        <strain evidence="2 3">FACHB-119</strain>
    </source>
</reference>
<evidence type="ECO:0000313" key="2">
    <source>
        <dbReference type="EMBL" id="MBD2503913.1"/>
    </source>
</evidence>
<evidence type="ECO:0000256" key="1">
    <source>
        <dbReference type="SAM" id="MobiDB-lite"/>
    </source>
</evidence>
<accession>A0ABR8D9M9</accession>
<dbReference type="RefSeq" id="WP_190477167.1">
    <property type="nucleotide sequence ID" value="NZ_JACJSG010000042.1"/>
</dbReference>
<dbReference type="InterPro" id="IPR009824">
    <property type="entry name" value="DUF1392"/>
</dbReference>
<gene>
    <name evidence="2" type="ORF">H6G83_25455</name>
</gene>
<proteinExistence type="predicted"/>
<organism evidence="2 3">
    <name type="scientific">Anabaena azotica FACHB-119</name>
    <dbReference type="NCBI Taxonomy" id="947527"/>
    <lineage>
        <taxon>Bacteria</taxon>
        <taxon>Bacillati</taxon>
        <taxon>Cyanobacteriota</taxon>
        <taxon>Cyanophyceae</taxon>
        <taxon>Nostocales</taxon>
        <taxon>Nostocaceae</taxon>
        <taxon>Anabaena</taxon>
        <taxon>Anabaena azotica</taxon>
    </lineage>
</organism>
<keyword evidence="3" id="KW-1185">Reference proteome</keyword>
<feature type="region of interest" description="Disordered" evidence="1">
    <location>
        <begin position="148"/>
        <end position="169"/>
    </location>
</feature>
<dbReference type="EMBL" id="JACJSG010000042">
    <property type="protein sequence ID" value="MBD2503913.1"/>
    <property type="molecule type" value="Genomic_DNA"/>
</dbReference>
<dbReference type="Pfam" id="PF07154">
    <property type="entry name" value="DUF1392"/>
    <property type="match status" value="1"/>
</dbReference>
<sequence length="169" mass="19401">MYYQSNISFLETCWYLSPPWGSEIPQAKVNIFEKVYMSIASKMEEIGYCCGFECDNGSLRYLVVSDVGIVPLMPEEVISSGELKRLNIEKPKFKLGQVVEYKFASEISKIRIIQGLLFINNSYFYQVEVRSPQLPYLQFPDEESCVFPKSSKKNLSTTSWAASEDLKEL</sequence>
<name>A0ABR8D9M9_9NOST</name>
<protein>
    <submittedName>
        <fullName evidence="2">DUF1392 family protein</fullName>
    </submittedName>
</protein>
<dbReference type="Proteomes" id="UP000661112">
    <property type="component" value="Unassembled WGS sequence"/>
</dbReference>
<evidence type="ECO:0000313" key="3">
    <source>
        <dbReference type="Proteomes" id="UP000661112"/>
    </source>
</evidence>